<feature type="domain" description="KRR1 small subunit processome component first KH" evidence="10">
    <location>
        <begin position="60"/>
        <end position="140"/>
    </location>
</feature>
<dbReference type="GO" id="GO:0006364">
    <property type="term" value="P:rRNA processing"/>
    <property type="evidence" value="ECO:0007669"/>
    <property type="project" value="UniProtKB-KW"/>
</dbReference>
<evidence type="ECO:0000313" key="13">
    <source>
        <dbReference type="Proteomes" id="UP000030689"/>
    </source>
</evidence>
<evidence type="ECO:0000256" key="6">
    <source>
        <dbReference type="ARBA" id="ARBA00023242"/>
    </source>
</evidence>
<protein>
    <recommendedName>
        <fullName evidence="8">KRR1 small subunit processome component</fullName>
    </recommendedName>
    <alternativeName>
        <fullName evidence="8">KRR-R motif-containing protein 1</fullName>
    </alternativeName>
</protein>
<dbReference type="STRING" id="72664.V4LLT6"/>
<comment type="function">
    <text evidence="8">Required for 40S ribosome biogenesis. Involved in nucleolar processing of pre-18S ribosomal RNA and ribosome assembly.</text>
</comment>
<dbReference type="InterPro" id="IPR024166">
    <property type="entry name" value="rRNA_assembly_KRR1"/>
</dbReference>
<dbReference type="CDD" id="cd22394">
    <property type="entry name" value="KH-I_KRR1_rpt2"/>
    <property type="match status" value="1"/>
</dbReference>
<keyword evidence="3 8" id="KW-0690">Ribosome biogenesis</keyword>
<dbReference type="GO" id="GO:0032040">
    <property type="term" value="C:small-subunit processome"/>
    <property type="evidence" value="ECO:0007669"/>
    <property type="project" value="TreeGrafter"/>
</dbReference>
<proteinExistence type="inferred from homology"/>
<dbReference type="Proteomes" id="UP000030689">
    <property type="component" value="Unassembled WGS sequence"/>
</dbReference>
<dbReference type="InterPro" id="IPR041174">
    <property type="entry name" value="KRR1-like_KH1"/>
</dbReference>
<evidence type="ECO:0000256" key="7">
    <source>
        <dbReference type="ARBA" id="ARBA00023274"/>
    </source>
</evidence>
<evidence type="ECO:0000256" key="4">
    <source>
        <dbReference type="ARBA" id="ARBA00022552"/>
    </source>
</evidence>
<sequence>MSSMAEMEELQHDEQKLENKVRKKGKHNKPKPWDDDPNIDRWTIEKFDPAWNPTGMLEVSSFSTLFPRYREQYLQDSWPRVESALKEYGVACKLNLVEGSMTVSTTRKTRDPYIIVKARDLIQLLSRSVPAPQAIKILEDEMQCDIIKIGNLVRNKERFVKRRQRLVGPNSSTLKALEILTNCYILVQGSTVAAMGSFKGLKQVRKIVEECVQNIMHPVYHIKNLMMRKELEKDPALATESWDRFLPKFKKKNVQQKKPKSKKEKSYTPFPPPQMPRKIDYQLESGEHWLSDKKKSEKKWQEKQEKQTEKSTEKKRQRDASFLPPEEPMQNSNNSNKSEEGKKDITELTKSLKSKTKELKKQKKTHASVNAEEYIAVASGDKSSKKKSKVIKD</sequence>
<feature type="compositionally biased region" description="Basic and acidic residues" evidence="9">
    <location>
        <begin position="9"/>
        <end position="20"/>
    </location>
</feature>
<dbReference type="KEGG" id="eus:EUTSA_v10013751mg"/>
<accession>V4LLT6</accession>
<dbReference type="PANTHER" id="PTHR12581">
    <property type="entry name" value="HIV-1 REV BINDING PROTEIN 2, 3"/>
    <property type="match status" value="1"/>
</dbReference>
<dbReference type="CDD" id="cd22393">
    <property type="entry name" value="KH-I_KRR1_rpt1"/>
    <property type="match status" value="1"/>
</dbReference>
<dbReference type="SUPFAM" id="SSF54791">
    <property type="entry name" value="Eukaryotic type KH-domain (KH-domain type I)"/>
    <property type="match status" value="1"/>
</dbReference>
<dbReference type="InterPro" id="IPR048548">
    <property type="entry name" value="KRR1-like_KH2"/>
</dbReference>
<comment type="subunit">
    <text evidence="8">Component of the ribosomal small subunit (SSU) processome.</text>
</comment>
<evidence type="ECO:0000256" key="2">
    <source>
        <dbReference type="ARBA" id="ARBA00009344"/>
    </source>
</evidence>
<dbReference type="GO" id="GO:0003723">
    <property type="term" value="F:RNA binding"/>
    <property type="evidence" value="ECO:0007669"/>
    <property type="project" value="UniProtKB-KW"/>
</dbReference>
<evidence type="ECO:0000256" key="8">
    <source>
        <dbReference type="PIRNR" id="PIRNR006515"/>
    </source>
</evidence>
<comment type="subcellular location">
    <subcellularLocation>
        <location evidence="1 8">Nucleus</location>
        <location evidence="1 8">Nucleolus</location>
    </subcellularLocation>
</comment>
<dbReference type="PIRSF" id="PIRSF006515">
    <property type="entry name" value="KRR1"/>
    <property type="match status" value="1"/>
</dbReference>
<feature type="region of interest" description="Disordered" evidence="9">
    <location>
        <begin position="292"/>
        <end position="393"/>
    </location>
</feature>
<feature type="compositionally biased region" description="Basic and acidic residues" evidence="9">
    <location>
        <begin position="292"/>
        <end position="319"/>
    </location>
</feature>
<dbReference type="PANTHER" id="PTHR12581:SF0">
    <property type="entry name" value="KRR1 SMALL SUBUNIT PROCESSOME COMPONENT HOMOLOG"/>
    <property type="match status" value="1"/>
</dbReference>
<keyword evidence="4 8" id="KW-0698">rRNA processing</keyword>
<evidence type="ECO:0000256" key="3">
    <source>
        <dbReference type="ARBA" id="ARBA00022517"/>
    </source>
</evidence>
<evidence type="ECO:0000313" key="12">
    <source>
        <dbReference type="EMBL" id="ESQ40788.1"/>
    </source>
</evidence>
<organism evidence="12 13">
    <name type="scientific">Eutrema salsugineum</name>
    <name type="common">Saltwater cress</name>
    <name type="synonym">Sisymbrium salsugineum</name>
    <dbReference type="NCBI Taxonomy" id="72664"/>
    <lineage>
        <taxon>Eukaryota</taxon>
        <taxon>Viridiplantae</taxon>
        <taxon>Streptophyta</taxon>
        <taxon>Embryophyta</taxon>
        <taxon>Tracheophyta</taxon>
        <taxon>Spermatophyta</taxon>
        <taxon>Magnoliopsida</taxon>
        <taxon>eudicotyledons</taxon>
        <taxon>Gunneridae</taxon>
        <taxon>Pentapetalae</taxon>
        <taxon>rosids</taxon>
        <taxon>malvids</taxon>
        <taxon>Brassicales</taxon>
        <taxon>Brassicaceae</taxon>
        <taxon>Eutremeae</taxon>
        <taxon>Eutrema</taxon>
    </lineage>
</organism>
<dbReference type="Pfam" id="PF17903">
    <property type="entry name" value="KH_KRR1_1st"/>
    <property type="match status" value="1"/>
</dbReference>
<feature type="region of interest" description="Disordered" evidence="9">
    <location>
        <begin position="249"/>
        <end position="278"/>
    </location>
</feature>
<dbReference type="FunFam" id="3.30.1370.10:FF:000014">
    <property type="entry name" value="KRR1 small subunit processome component"/>
    <property type="match status" value="1"/>
</dbReference>
<keyword evidence="5 8" id="KW-0694">RNA-binding</keyword>
<dbReference type="eggNOG" id="KOG2874">
    <property type="taxonomic scope" value="Eukaryota"/>
</dbReference>
<dbReference type="EMBL" id="KI517464">
    <property type="protein sequence ID" value="ESQ40788.1"/>
    <property type="molecule type" value="Genomic_DNA"/>
</dbReference>
<evidence type="ECO:0000256" key="5">
    <source>
        <dbReference type="ARBA" id="ARBA00022884"/>
    </source>
</evidence>
<keyword evidence="13" id="KW-1185">Reference proteome</keyword>
<dbReference type="FunFam" id="3.30.1370.10:FF:000011">
    <property type="entry name" value="KRR1 small subunit processome component"/>
    <property type="match status" value="1"/>
</dbReference>
<feature type="domain" description="KRR1 small subunit processome component second KH" evidence="11">
    <location>
        <begin position="142"/>
        <end position="233"/>
    </location>
</feature>
<gene>
    <name evidence="12" type="ORF">EUTSA_v10013751mg</name>
</gene>
<dbReference type="Gramene" id="ESQ40788">
    <property type="protein sequence ID" value="ESQ40788"/>
    <property type="gene ID" value="EUTSA_v10013751mg"/>
</dbReference>
<dbReference type="OrthoDB" id="441223at2759"/>
<evidence type="ECO:0000256" key="9">
    <source>
        <dbReference type="SAM" id="MobiDB-lite"/>
    </source>
</evidence>
<evidence type="ECO:0000256" key="1">
    <source>
        <dbReference type="ARBA" id="ARBA00004604"/>
    </source>
</evidence>
<feature type="compositionally biased region" description="Basic and acidic residues" evidence="9">
    <location>
        <begin position="337"/>
        <end position="347"/>
    </location>
</feature>
<name>V4LLT6_EUTSA</name>
<keyword evidence="7 8" id="KW-0687">Ribonucleoprotein</keyword>
<dbReference type="InterPro" id="IPR036612">
    <property type="entry name" value="KH_dom_type_1_sf"/>
</dbReference>
<comment type="similarity">
    <text evidence="2 8">Belongs to the KRR1 family.</text>
</comment>
<dbReference type="OMA" id="TPDIDKW"/>
<dbReference type="InterPro" id="IPR048550">
    <property type="entry name" value="KRR1-like_KH1_euk"/>
</dbReference>
<feature type="compositionally biased region" description="Basic residues" evidence="9">
    <location>
        <begin position="384"/>
        <end position="393"/>
    </location>
</feature>
<feature type="compositionally biased region" description="Basic residues" evidence="9">
    <location>
        <begin position="352"/>
        <end position="366"/>
    </location>
</feature>
<reference evidence="12 13" key="1">
    <citation type="journal article" date="2013" name="Front. Plant Sci.">
        <title>The Reference Genome of the Halophytic Plant Eutrema salsugineum.</title>
        <authorList>
            <person name="Yang R."/>
            <person name="Jarvis D.E."/>
            <person name="Chen H."/>
            <person name="Beilstein M.A."/>
            <person name="Grimwood J."/>
            <person name="Jenkins J."/>
            <person name="Shu S."/>
            <person name="Prochnik S."/>
            <person name="Xin M."/>
            <person name="Ma C."/>
            <person name="Schmutz J."/>
            <person name="Wing R.A."/>
            <person name="Mitchell-Olds T."/>
            <person name="Schumaker K.S."/>
            <person name="Wang X."/>
        </authorList>
    </citation>
    <scope>NUCLEOTIDE SEQUENCE [LARGE SCALE GENOMIC DNA]</scope>
</reference>
<dbReference type="AlphaFoldDB" id="V4LLT6"/>
<keyword evidence="6 8" id="KW-0539">Nucleus</keyword>
<dbReference type="Gene3D" id="3.30.1370.10">
    <property type="entry name" value="K Homology domain, type 1"/>
    <property type="match status" value="2"/>
</dbReference>
<dbReference type="Pfam" id="PF21800">
    <property type="entry name" value="KH_KRR1_2nd"/>
    <property type="match status" value="1"/>
</dbReference>
<feature type="compositionally biased region" description="Basic residues" evidence="9">
    <location>
        <begin position="249"/>
        <end position="263"/>
    </location>
</feature>
<feature type="region of interest" description="Disordered" evidence="9">
    <location>
        <begin position="1"/>
        <end position="38"/>
    </location>
</feature>
<evidence type="ECO:0000259" key="10">
    <source>
        <dbReference type="Pfam" id="PF17903"/>
    </source>
</evidence>
<feature type="compositionally biased region" description="Basic residues" evidence="9">
    <location>
        <begin position="21"/>
        <end position="30"/>
    </location>
</feature>
<evidence type="ECO:0000259" key="11">
    <source>
        <dbReference type="Pfam" id="PF21800"/>
    </source>
</evidence>
<dbReference type="InterPro" id="IPR048549">
    <property type="entry name" value="KRR1-like_KH2_euk"/>
</dbReference>